<evidence type="ECO:0000256" key="4">
    <source>
        <dbReference type="ARBA" id="ARBA00032089"/>
    </source>
</evidence>
<evidence type="ECO:0000256" key="5">
    <source>
        <dbReference type="SAM" id="Coils"/>
    </source>
</evidence>
<dbReference type="RefSeq" id="WP_380707569.1">
    <property type="nucleotide sequence ID" value="NZ_JBHSFN010000016.1"/>
</dbReference>
<name>A0ABV9ELX5_9ACTN</name>
<dbReference type="EMBL" id="JBHSFN010000016">
    <property type="protein sequence ID" value="MFC4589531.1"/>
    <property type="molecule type" value="Genomic_DNA"/>
</dbReference>
<feature type="region of interest" description="Disordered" evidence="6">
    <location>
        <begin position="281"/>
        <end position="457"/>
    </location>
</feature>
<dbReference type="Pfam" id="PF04085">
    <property type="entry name" value="MreC"/>
    <property type="match status" value="1"/>
</dbReference>
<evidence type="ECO:0000256" key="6">
    <source>
        <dbReference type="SAM" id="MobiDB-lite"/>
    </source>
</evidence>
<feature type="compositionally biased region" description="Low complexity" evidence="6">
    <location>
        <begin position="366"/>
        <end position="389"/>
    </location>
</feature>
<dbReference type="Proteomes" id="UP001595891">
    <property type="component" value="Unassembled WGS sequence"/>
</dbReference>
<evidence type="ECO:0000313" key="9">
    <source>
        <dbReference type="Proteomes" id="UP001595891"/>
    </source>
</evidence>
<reference evidence="9" key="1">
    <citation type="journal article" date="2019" name="Int. J. Syst. Evol. Microbiol.">
        <title>The Global Catalogue of Microorganisms (GCM) 10K type strain sequencing project: providing services to taxonomists for standard genome sequencing and annotation.</title>
        <authorList>
            <consortium name="The Broad Institute Genomics Platform"/>
            <consortium name="The Broad Institute Genome Sequencing Center for Infectious Disease"/>
            <person name="Wu L."/>
            <person name="Ma J."/>
        </authorList>
    </citation>
    <scope>NUCLEOTIDE SEQUENCE [LARGE SCALE GENOMIC DNA]</scope>
    <source>
        <strain evidence="9">CCUG 49560</strain>
    </source>
</reference>
<evidence type="ECO:0000256" key="3">
    <source>
        <dbReference type="ARBA" id="ARBA00022960"/>
    </source>
</evidence>
<feature type="compositionally biased region" description="Basic and acidic residues" evidence="6">
    <location>
        <begin position="398"/>
        <end position="427"/>
    </location>
</feature>
<dbReference type="PANTHER" id="PTHR34138:SF1">
    <property type="entry name" value="CELL SHAPE-DETERMINING PROTEIN MREC"/>
    <property type="match status" value="1"/>
</dbReference>
<feature type="domain" description="Rod shape-determining protein MreC beta-barrel core" evidence="7">
    <location>
        <begin position="130"/>
        <end position="274"/>
    </location>
</feature>
<comment type="similarity">
    <text evidence="1">Belongs to the MreC family.</text>
</comment>
<dbReference type="InterPro" id="IPR055342">
    <property type="entry name" value="MreC_beta-barrel_core"/>
</dbReference>
<evidence type="ECO:0000313" key="8">
    <source>
        <dbReference type="EMBL" id="MFC4589531.1"/>
    </source>
</evidence>
<proteinExistence type="inferred from homology"/>
<dbReference type="InterPro" id="IPR007221">
    <property type="entry name" value="MreC"/>
</dbReference>
<keyword evidence="5" id="KW-0175">Coiled coil</keyword>
<evidence type="ECO:0000256" key="2">
    <source>
        <dbReference type="ARBA" id="ARBA00013855"/>
    </source>
</evidence>
<comment type="caution">
    <text evidence="8">The sequence shown here is derived from an EMBL/GenBank/DDBJ whole genome shotgun (WGS) entry which is preliminary data.</text>
</comment>
<organism evidence="8 9">
    <name type="scientific">Sphaerisporangium corydalis</name>
    <dbReference type="NCBI Taxonomy" id="1441875"/>
    <lineage>
        <taxon>Bacteria</taxon>
        <taxon>Bacillati</taxon>
        <taxon>Actinomycetota</taxon>
        <taxon>Actinomycetes</taxon>
        <taxon>Streptosporangiales</taxon>
        <taxon>Streptosporangiaceae</taxon>
        <taxon>Sphaerisporangium</taxon>
    </lineage>
</organism>
<sequence>MRDTRRARLILGLLLAVALVLITVDHRQRGDSLFDPVRAVGASLFGVAERAGTGVARPVGDFIDTFTSAPESKRRIEVLRAENARLRRELTAHSLDRERSAELTRMLGLSGLGGYRVVAAQVIARRGVPGFEDAVEIDAGTGDGVKPEMTVLNGDGLVGRVVHTAPASATVVLLTDPASSAGARVEGSNEIGLITGLGPVAEGRLVRFRLLDAAAPLTAGRRIVSFGSQHGMPYAPGVPLGTIQRVEATPGELTRVAYARPFVDFNALDVVGVVVQAPQRDPRDAMLPKPPAAAARADSVTPPHRTSPPASPSPVPSSTARGAREGGRGQPGATRARPVRVQRPQARSRPNGAHGRPSGVRHPASGRRPSSARARPGGAVARPDGAAARPGGGGRARSTKDHAARDGDQHRPAGRRDHPTKIREHTARASGGGERGHRRSRSDELERSHAAAPGGSVERLRGVAFGALRSGVSKGSRAAAPGGAGAGGPERFRGVVVGVFRRGVPGWLGGDGSGGSGAGAAPGCGGRGVQVGSCSWGGGVELSRGSGAGRVVGVVRGAWRGGREDMKA</sequence>
<feature type="compositionally biased region" description="Pro residues" evidence="6">
    <location>
        <begin position="305"/>
        <end position="315"/>
    </location>
</feature>
<dbReference type="PANTHER" id="PTHR34138">
    <property type="entry name" value="CELL SHAPE-DETERMINING PROTEIN MREC"/>
    <property type="match status" value="1"/>
</dbReference>
<gene>
    <name evidence="8" type="primary">mreC</name>
    <name evidence="8" type="ORF">ACFO8L_25820</name>
</gene>
<dbReference type="Gene3D" id="2.40.10.340">
    <property type="entry name" value="Rod shape-determining protein MreC, domain 1"/>
    <property type="match status" value="1"/>
</dbReference>
<dbReference type="InterPro" id="IPR042175">
    <property type="entry name" value="Cell/Rod_MreC_2"/>
</dbReference>
<dbReference type="Gene3D" id="2.40.10.350">
    <property type="entry name" value="Rod shape-determining protein MreC, domain 2"/>
    <property type="match status" value="1"/>
</dbReference>
<protein>
    <recommendedName>
        <fullName evidence="2">Cell shape-determining protein MreC</fullName>
    </recommendedName>
    <alternativeName>
        <fullName evidence="4">Cell shape protein MreC</fullName>
    </alternativeName>
</protein>
<evidence type="ECO:0000256" key="1">
    <source>
        <dbReference type="ARBA" id="ARBA00009369"/>
    </source>
</evidence>
<keyword evidence="9" id="KW-1185">Reference proteome</keyword>
<evidence type="ECO:0000259" key="7">
    <source>
        <dbReference type="Pfam" id="PF04085"/>
    </source>
</evidence>
<dbReference type="InterPro" id="IPR042177">
    <property type="entry name" value="Cell/Rod_1"/>
</dbReference>
<keyword evidence="3" id="KW-0133">Cell shape</keyword>
<accession>A0ABV9ELX5</accession>
<feature type="coiled-coil region" evidence="5">
    <location>
        <begin position="69"/>
        <end position="96"/>
    </location>
</feature>